<name>A0A0S4LER2_9BACT</name>
<evidence type="ECO:0000313" key="2">
    <source>
        <dbReference type="Proteomes" id="UP000199032"/>
    </source>
</evidence>
<evidence type="ECO:0000313" key="1">
    <source>
        <dbReference type="EMBL" id="CUS36037.1"/>
    </source>
</evidence>
<dbReference type="InterPro" id="IPR036513">
    <property type="entry name" value="STAS_dom_sf"/>
</dbReference>
<dbReference type="SUPFAM" id="SSF52091">
    <property type="entry name" value="SpoIIaa-like"/>
    <property type="match status" value="1"/>
</dbReference>
<proteinExistence type="predicted"/>
<dbReference type="STRING" id="1742972.COMA1_20607"/>
<protein>
    <recommendedName>
        <fullName evidence="3">STAS domain-containing protein</fullName>
    </recommendedName>
</protein>
<dbReference type="EMBL" id="CZQA01000008">
    <property type="protein sequence ID" value="CUS36037.1"/>
    <property type="molecule type" value="Genomic_DNA"/>
</dbReference>
<dbReference type="AlphaFoldDB" id="A0A0S4LER2"/>
<evidence type="ECO:0008006" key="3">
    <source>
        <dbReference type="Google" id="ProtNLM"/>
    </source>
</evidence>
<gene>
    <name evidence="1" type="ORF">COMA1_20607</name>
</gene>
<organism evidence="1 2">
    <name type="scientific">Candidatus Nitrospira nitrosa</name>
    <dbReference type="NCBI Taxonomy" id="1742972"/>
    <lineage>
        <taxon>Bacteria</taxon>
        <taxon>Pseudomonadati</taxon>
        <taxon>Nitrospirota</taxon>
        <taxon>Nitrospiria</taxon>
        <taxon>Nitrospirales</taxon>
        <taxon>Nitrospiraceae</taxon>
        <taxon>Nitrospira</taxon>
    </lineage>
</organism>
<keyword evidence="2" id="KW-1185">Reference proteome</keyword>
<reference evidence="1 2" key="1">
    <citation type="submission" date="2015-10" db="EMBL/GenBank/DDBJ databases">
        <authorList>
            <person name="Gilbert D.G."/>
        </authorList>
    </citation>
    <scope>NUCLEOTIDE SEQUENCE [LARGE SCALE GENOMIC DNA]</scope>
    <source>
        <strain evidence="1">COMA1</strain>
    </source>
</reference>
<accession>A0A0S4LER2</accession>
<dbReference type="Proteomes" id="UP000199032">
    <property type="component" value="Unassembled WGS sequence"/>
</dbReference>
<sequence length="150" mass="16802">MYSMTSLNSLPYRLLEHKLRYWIGKTIPGVQTSRGRRLGERGEAVLKITSQQDLVLEGLTLVLEGRLAGPWVEELRTYCRCIVEHQQPCKHIDLTGVTFIDAEGKLLLTQLWQHGVELRGSGCLTRCLIKDIAKVGRTDSVGQHGDGMTS</sequence>